<gene>
    <name evidence="1" type="ORF">Q3C12_04605</name>
</gene>
<reference evidence="1" key="1">
    <citation type="submission" date="2023-07" db="EMBL/GenBank/DDBJ databases">
        <authorList>
            <person name="Aktuganov G."/>
            <person name="Boyko T."/>
            <person name="Delegan Y."/>
            <person name="Galimzianova N."/>
            <person name="Gilvanova E."/>
            <person name="Korobov V."/>
            <person name="Kuzmina L."/>
            <person name="Melentiev A."/>
            <person name="Milman P."/>
            <person name="Ryabova A."/>
            <person name="Stupak E."/>
            <person name="Yasakov T."/>
            <person name="Zharikova N."/>
            <person name="Zhurenko E."/>
        </authorList>
    </citation>
    <scope>NUCLEOTIDE SEQUENCE</scope>
    <source>
        <strain evidence="1">IB-739</strain>
    </source>
</reference>
<evidence type="ECO:0000313" key="1">
    <source>
        <dbReference type="EMBL" id="MDO3676273.1"/>
    </source>
</evidence>
<organism evidence="1 2">
    <name type="scientific">Paenibacillus ehimensis</name>
    <dbReference type="NCBI Taxonomy" id="79264"/>
    <lineage>
        <taxon>Bacteria</taxon>
        <taxon>Bacillati</taxon>
        <taxon>Bacillota</taxon>
        <taxon>Bacilli</taxon>
        <taxon>Bacillales</taxon>
        <taxon>Paenibacillaceae</taxon>
        <taxon>Paenibacillus</taxon>
    </lineage>
</organism>
<comment type="caution">
    <text evidence="1">The sequence shown here is derived from an EMBL/GenBank/DDBJ whole genome shotgun (WGS) entry which is preliminary data.</text>
</comment>
<dbReference type="Proteomes" id="UP001168883">
    <property type="component" value="Unassembled WGS sequence"/>
</dbReference>
<dbReference type="RefSeq" id="WP_127483830.1">
    <property type="nucleotide sequence ID" value="NZ_JARLKN010000061.1"/>
</dbReference>
<sequence>MGIDAAWKEQLKQLKWECDRASEFIDISIYGPDELEREQIGYSVDTEGNRLASDEEGAWQPGWIVIGCVDLTGDPVIVDTCEAGQPVACLMHGMEEWGAGSYIAGSMGQCKDAIAKIRLLMTDKNPERTNVPVACADLDAVVAEIAAADEYAHADAWKALLAPCYRSARQQEETVIRTIKSMSGQGMKIKDIADALQIPLKQAYSYLRQSKSEAD</sequence>
<keyword evidence="2" id="KW-1185">Reference proteome</keyword>
<evidence type="ECO:0000313" key="2">
    <source>
        <dbReference type="Proteomes" id="UP001168883"/>
    </source>
</evidence>
<name>A0ABT8V4B4_9BACL</name>
<proteinExistence type="predicted"/>
<accession>A0ABT8V4B4</accession>
<protein>
    <submittedName>
        <fullName evidence="1">Uncharacterized protein</fullName>
    </submittedName>
</protein>
<dbReference type="EMBL" id="JAUMKJ010000004">
    <property type="protein sequence ID" value="MDO3676273.1"/>
    <property type="molecule type" value="Genomic_DNA"/>
</dbReference>